<evidence type="ECO:0000256" key="3">
    <source>
        <dbReference type="ARBA" id="ARBA00022898"/>
    </source>
</evidence>
<dbReference type="SUPFAM" id="SSF53383">
    <property type="entry name" value="PLP-dependent transferases"/>
    <property type="match status" value="1"/>
</dbReference>
<comment type="caution">
    <text evidence="10">The sequence shown here is derived from an EMBL/GenBank/DDBJ whole genome shotgun (WGS) entry which is preliminary data.</text>
</comment>
<dbReference type="GO" id="GO:0019346">
    <property type="term" value="P:transsulfuration"/>
    <property type="evidence" value="ECO:0007669"/>
    <property type="project" value="InterPro"/>
</dbReference>
<accession>A0A840BY70</accession>
<gene>
    <name evidence="10" type="ORF">GGR16_003518</name>
</gene>
<dbReference type="EMBL" id="JACIEN010000004">
    <property type="protein sequence ID" value="MBB4018471.1"/>
    <property type="molecule type" value="Genomic_DNA"/>
</dbReference>
<dbReference type="GO" id="GO:0030170">
    <property type="term" value="F:pyridoxal phosphate binding"/>
    <property type="evidence" value="ECO:0007669"/>
    <property type="project" value="InterPro"/>
</dbReference>
<name>A0A840BY70_9HYPH</name>
<keyword evidence="3 8" id="KW-0663">Pyridoxal phosphate</keyword>
<evidence type="ECO:0000256" key="6">
    <source>
        <dbReference type="ARBA" id="ARBA00047517"/>
    </source>
</evidence>
<reference evidence="10 11" key="1">
    <citation type="submission" date="2020-08" db="EMBL/GenBank/DDBJ databases">
        <title>Genomic Encyclopedia of Type Strains, Phase IV (KMG-IV): sequencing the most valuable type-strain genomes for metagenomic binning, comparative biology and taxonomic classification.</title>
        <authorList>
            <person name="Goeker M."/>
        </authorList>
    </citation>
    <scope>NUCLEOTIDE SEQUENCE [LARGE SCALE GENOMIC DNA]</scope>
    <source>
        <strain evidence="10 11">DSM 103737</strain>
    </source>
</reference>
<dbReference type="AlphaFoldDB" id="A0A840BY70"/>
<dbReference type="PANTHER" id="PTHR43500">
    <property type="entry name" value="CYSTATHIONINE BETA-LYASE-RELATED"/>
    <property type="match status" value="1"/>
</dbReference>
<dbReference type="EC" id="4.4.1.8" evidence="10"/>
<dbReference type="FunFam" id="3.40.640.10:FF:000046">
    <property type="entry name" value="Cystathionine gamma-lyase"/>
    <property type="match status" value="1"/>
</dbReference>
<dbReference type="InterPro" id="IPR015424">
    <property type="entry name" value="PyrdxlP-dep_Trfase"/>
</dbReference>
<dbReference type="InterPro" id="IPR015422">
    <property type="entry name" value="PyrdxlP-dep_Trfase_small"/>
</dbReference>
<dbReference type="Pfam" id="PF01053">
    <property type="entry name" value="Cys_Met_Meta_PP"/>
    <property type="match status" value="1"/>
</dbReference>
<dbReference type="Gene3D" id="3.40.640.10">
    <property type="entry name" value="Type I PLP-dependent aspartate aminotransferase-like (Major domain)"/>
    <property type="match status" value="1"/>
</dbReference>
<evidence type="ECO:0000256" key="2">
    <source>
        <dbReference type="ARBA" id="ARBA00009077"/>
    </source>
</evidence>
<comment type="pathway">
    <text evidence="5">Amino-acid biosynthesis; L-methionine biosynthesis via de novo pathway; L-homocysteine from L-cystathionine: step 1/1.</text>
</comment>
<dbReference type="GO" id="GO:0019450">
    <property type="term" value="P:L-cysteine catabolic process to pyruvate"/>
    <property type="evidence" value="ECO:0007669"/>
    <property type="project" value="TreeGrafter"/>
</dbReference>
<dbReference type="GO" id="GO:0047804">
    <property type="term" value="F:cysteine-S-conjugate beta-lyase activity"/>
    <property type="evidence" value="ECO:0007669"/>
    <property type="project" value="UniProtKB-EC"/>
</dbReference>
<dbReference type="PANTHER" id="PTHR43500:SF1">
    <property type="entry name" value="CYSTATHIONINE BETA-LYASE-RELATED"/>
    <property type="match status" value="1"/>
</dbReference>
<dbReference type="RefSeq" id="WP_183317414.1">
    <property type="nucleotide sequence ID" value="NZ_JACIEN010000004.1"/>
</dbReference>
<comment type="cofactor">
    <cofactor evidence="1 9">
        <name>pyridoxal 5'-phosphate</name>
        <dbReference type="ChEBI" id="CHEBI:597326"/>
    </cofactor>
</comment>
<evidence type="ECO:0000256" key="9">
    <source>
        <dbReference type="RuleBase" id="RU362118"/>
    </source>
</evidence>
<dbReference type="PIRSF" id="PIRSF001434">
    <property type="entry name" value="CGS"/>
    <property type="match status" value="1"/>
</dbReference>
<evidence type="ECO:0000313" key="11">
    <source>
        <dbReference type="Proteomes" id="UP000577362"/>
    </source>
</evidence>
<dbReference type="InterPro" id="IPR000277">
    <property type="entry name" value="Cys/Met-Metab_PyrdxlP-dep_enz"/>
</dbReference>
<evidence type="ECO:0000256" key="7">
    <source>
        <dbReference type="ARBA" id="ARBA00047625"/>
    </source>
</evidence>
<dbReference type="InterPro" id="IPR006233">
    <property type="entry name" value="Cys_b_lyase_bac"/>
</dbReference>
<keyword evidence="4 10" id="KW-0456">Lyase</keyword>
<keyword evidence="11" id="KW-1185">Reference proteome</keyword>
<dbReference type="InterPro" id="IPR015421">
    <property type="entry name" value="PyrdxlP-dep_Trfase_major"/>
</dbReference>
<dbReference type="Proteomes" id="UP000577362">
    <property type="component" value="Unassembled WGS sequence"/>
</dbReference>
<evidence type="ECO:0000313" key="10">
    <source>
        <dbReference type="EMBL" id="MBB4018471.1"/>
    </source>
</evidence>
<feature type="modified residue" description="N6-(pyridoxal phosphate)lysine" evidence="8">
    <location>
        <position position="204"/>
    </location>
</feature>
<proteinExistence type="inferred from homology"/>
<dbReference type="PROSITE" id="PS00868">
    <property type="entry name" value="CYS_MET_METAB_PP"/>
    <property type="match status" value="1"/>
</dbReference>
<dbReference type="Gene3D" id="3.90.1150.10">
    <property type="entry name" value="Aspartate Aminotransferase, domain 1"/>
    <property type="match status" value="1"/>
</dbReference>
<sequence>MNDWTQCVTTPAVSTDGFASFAMPVYRASTIVFPDAEAYATRQQRGDEGYTYGLAGTPTTRALERRITALHGGARTLLVPSGQAAITLAMLTFLAAGDRVLIADTAYPPVRDFAGRDLAKLGIEAVFYDPTSLAEVERLLDERTRLVWVESPGSTTMEVQDLPAIAAAAHRAGALVGCDNTWASPLNFKPLTHGADIAVEALTKFFSGHSDVLMGSITLADAEHARAVRATLGRYGIGVSPDDCSLVLRGMETMPVRLAHASRVAADIVERFAADPAVAQVLYPPRPDSPGHALWRRDFTGASSVFSVVFQPQAVPHVAGALDTLETFAIGASWGGTRSLMAPMPVRRFRTARPWAGDDLVLRVSIGLEDPADLAADIDRFLNHLGAGLDTTSRATGTI</sequence>
<evidence type="ECO:0000256" key="1">
    <source>
        <dbReference type="ARBA" id="ARBA00001933"/>
    </source>
</evidence>
<comment type="similarity">
    <text evidence="2 9">Belongs to the trans-sulfuration enzymes family.</text>
</comment>
<comment type="catalytic activity">
    <reaction evidence="6">
        <text>L,L-cystathionine + H2O = L-homocysteine + pyruvate + NH4(+)</text>
        <dbReference type="Rhea" id="RHEA:13965"/>
        <dbReference type="ChEBI" id="CHEBI:15361"/>
        <dbReference type="ChEBI" id="CHEBI:15377"/>
        <dbReference type="ChEBI" id="CHEBI:28938"/>
        <dbReference type="ChEBI" id="CHEBI:58161"/>
        <dbReference type="ChEBI" id="CHEBI:58199"/>
    </reaction>
</comment>
<protein>
    <submittedName>
        <fullName evidence="10">Cystathionine beta-lyase</fullName>
        <ecNumber evidence="10">4.4.1.8</ecNumber>
    </submittedName>
</protein>
<evidence type="ECO:0000256" key="5">
    <source>
        <dbReference type="ARBA" id="ARBA00046315"/>
    </source>
</evidence>
<dbReference type="InterPro" id="IPR054542">
    <property type="entry name" value="Cys_met_metab_PP"/>
</dbReference>
<evidence type="ECO:0000256" key="8">
    <source>
        <dbReference type="PIRSR" id="PIRSR001434-2"/>
    </source>
</evidence>
<comment type="catalytic activity">
    <reaction evidence="7">
        <text>an S-substituted L-cysteine + H2O = a thiol + pyruvate + NH4(+)</text>
        <dbReference type="Rhea" id="RHEA:18121"/>
        <dbReference type="ChEBI" id="CHEBI:15361"/>
        <dbReference type="ChEBI" id="CHEBI:15377"/>
        <dbReference type="ChEBI" id="CHEBI:28938"/>
        <dbReference type="ChEBI" id="CHEBI:29256"/>
        <dbReference type="ChEBI" id="CHEBI:58717"/>
        <dbReference type="EC" id="4.4.1.13"/>
    </reaction>
</comment>
<evidence type="ECO:0000256" key="4">
    <source>
        <dbReference type="ARBA" id="ARBA00023239"/>
    </source>
</evidence>
<organism evidence="10 11">
    <name type="scientific">Chelatococcus caeni</name>
    <dbReference type="NCBI Taxonomy" id="1348468"/>
    <lineage>
        <taxon>Bacteria</taxon>
        <taxon>Pseudomonadati</taxon>
        <taxon>Pseudomonadota</taxon>
        <taxon>Alphaproteobacteria</taxon>
        <taxon>Hyphomicrobiales</taxon>
        <taxon>Chelatococcaceae</taxon>
        <taxon>Chelatococcus</taxon>
    </lineage>
</organism>